<evidence type="ECO:0000256" key="1">
    <source>
        <dbReference type="ARBA" id="ARBA00005384"/>
    </source>
</evidence>
<keyword evidence="3" id="KW-0805">Transcription regulation</keyword>
<dbReference type="InterPro" id="IPR036388">
    <property type="entry name" value="WH-like_DNA-bd_sf"/>
</dbReference>
<keyword evidence="5" id="KW-0804">Transcription</keyword>
<dbReference type="InterPro" id="IPR036390">
    <property type="entry name" value="WH_DNA-bd_sf"/>
</dbReference>
<dbReference type="CDD" id="cd00609">
    <property type="entry name" value="AAT_like"/>
    <property type="match status" value="1"/>
</dbReference>
<keyword evidence="8" id="KW-1185">Reference proteome</keyword>
<dbReference type="Pfam" id="PF00155">
    <property type="entry name" value="Aminotran_1_2"/>
    <property type="match status" value="1"/>
</dbReference>
<dbReference type="PANTHER" id="PTHR46577:SF1">
    <property type="entry name" value="HTH-TYPE TRANSCRIPTIONAL REGULATORY PROTEIN GABR"/>
    <property type="match status" value="1"/>
</dbReference>
<gene>
    <name evidence="7" type="ORF">JIN84_15455</name>
</gene>
<evidence type="ECO:0000256" key="3">
    <source>
        <dbReference type="ARBA" id="ARBA00023015"/>
    </source>
</evidence>
<dbReference type="RefSeq" id="WP_200351942.1">
    <property type="nucleotide sequence ID" value="NZ_BAABHZ010000006.1"/>
</dbReference>
<feature type="domain" description="HTH gntR-type" evidence="6">
    <location>
        <begin position="19"/>
        <end position="87"/>
    </location>
</feature>
<dbReference type="GO" id="GO:0030170">
    <property type="term" value="F:pyridoxal phosphate binding"/>
    <property type="evidence" value="ECO:0007669"/>
    <property type="project" value="InterPro"/>
</dbReference>
<evidence type="ECO:0000256" key="5">
    <source>
        <dbReference type="ARBA" id="ARBA00023163"/>
    </source>
</evidence>
<keyword evidence="7" id="KW-0032">Aminotransferase</keyword>
<comment type="caution">
    <text evidence="7">The sequence shown here is derived from an EMBL/GenBank/DDBJ whole genome shotgun (WGS) entry which is preliminary data.</text>
</comment>
<dbReference type="SUPFAM" id="SSF53383">
    <property type="entry name" value="PLP-dependent transferases"/>
    <property type="match status" value="1"/>
</dbReference>
<evidence type="ECO:0000313" key="7">
    <source>
        <dbReference type="EMBL" id="MBK1817020.1"/>
    </source>
</evidence>
<dbReference type="Gene3D" id="1.10.10.10">
    <property type="entry name" value="Winged helix-like DNA-binding domain superfamily/Winged helix DNA-binding domain"/>
    <property type="match status" value="1"/>
</dbReference>
<dbReference type="PANTHER" id="PTHR46577">
    <property type="entry name" value="HTH-TYPE TRANSCRIPTIONAL REGULATORY PROTEIN GABR"/>
    <property type="match status" value="1"/>
</dbReference>
<name>A0A934R7S3_9BACT</name>
<accession>A0A934R7S3</accession>
<dbReference type="GO" id="GO:0008483">
    <property type="term" value="F:transaminase activity"/>
    <property type="evidence" value="ECO:0007669"/>
    <property type="project" value="UniProtKB-KW"/>
</dbReference>
<evidence type="ECO:0000256" key="2">
    <source>
        <dbReference type="ARBA" id="ARBA00022898"/>
    </source>
</evidence>
<organism evidence="7 8">
    <name type="scientific">Luteolibacter yonseiensis</name>
    <dbReference type="NCBI Taxonomy" id="1144680"/>
    <lineage>
        <taxon>Bacteria</taxon>
        <taxon>Pseudomonadati</taxon>
        <taxon>Verrucomicrobiota</taxon>
        <taxon>Verrucomicrobiia</taxon>
        <taxon>Verrucomicrobiales</taxon>
        <taxon>Verrucomicrobiaceae</taxon>
        <taxon>Luteolibacter</taxon>
    </lineage>
</organism>
<dbReference type="Gene3D" id="3.40.640.10">
    <property type="entry name" value="Type I PLP-dependent aspartate aminotransferase-like (Major domain)"/>
    <property type="match status" value="1"/>
</dbReference>
<dbReference type="GO" id="GO:0003700">
    <property type="term" value="F:DNA-binding transcription factor activity"/>
    <property type="evidence" value="ECO:0007669"/>
    <property type="project" value="InterPro"/>
</dbReference>
<dbReference type="GO" id="GO:0003677">
    <property type="term" value="F:DNA binding"/>
    <property type="evidence" value="ECO:0007669"/>
    <property type="project" value="UniProtKB-KW"/>
</dbReference>
<dbReference type="Pfam" id="PF00392">
    <property type="entry name" value="GntR"/>
    <property type="match status" value="1"/>
</dbReference>
<keyword evidence="4" id="KW-0238">DNA-binding</keyword>
<reference evidence="7" key="1">
    <citation type="submission" date="2021-01" db="EMBL/GenBank/DDBJ databases">
        <title>Modified the classification status of verrucomicrobia.</title>
        <authorList>
            <person name="Feng X."/>
        </authorList>
    </citation>
    <scope>NUCLEOTIDE SEQUENCE</scope>
    <source>
        <strain evidence="7">JCM 18052</strain>
    </source>
</reference>
<dbReference type="InterPro" id="IPR051446">
    <property type="entry name" value="HTH_trans_reg/aminotransferase"/>
</dbReference>
<proteinExistence type="inferred from homology"/>
<dbReference type="Proteomes" id="UP000600139">
    <property type="component" value="Unassembled WGS sequence"/>
</dbReference>
<evidence type="ECO:0000313" key="8">
    <source>
        <dbReference type="Proteomes" id="UP000600139"/>
    </source>
</evidence>
<dbReference type="CDD" id="cd07377">
    <property type="entry name" value="WHTH_GntR"/>
    <property type="match status" value="1"/>
</dbReference>
<keyword evidence="7" id="KW-0808">Transferase</keyword>
<dbReference type="SMART" id="SM00345">
    <property type="entry name" value="HTH_GNTR"/>
    <property type="match status" value="1"/>
</dbReference>
<protein>
    <submittedName>
        <fullName evidence="7">PLP-dependent aminotransferase family protein</fullName>
    </submittedName>
</protein>
<evidence type="ECO:0000256" key="4">
    <source>
        <dbReference type="ARBA" id="ARBA00023125"/>
    </source>
</evidence>
<dbReference type="AlphaFoldDB" id="A0A934R7S3"/>
<dbReference type="InterPro" id="IPR015421">
    <property type="entry name" value="PyrdxlP-dep_Trfase_major"/>
</dbReference>
<dbReference type="EMBL" id="JAENIK010000011">
    <property type="protein sequence ID" value="MBK1817020.1"/>
    <property type="molecule type" value="Genomic_DNA"/>
</dbReference>
<dbReference type="PROSITE" id="PS50949">
    <property type="entry name" value="HTH_GNTR"/>
    <property type="match status" value="1"/>
</dbReference>
<evidence type="ECO:0000259" key="6">
    <source>
        <dbReference type="PROSITE" id="PS50949"/>
    </source>
</evidence>
<keyword evidence="2" id="KW-0663">Pyridoxal phosphate</keyword>
<dbReference type="InterPro" id="IPR004839">
    <property type="entry name" value="Aminotransferase_I/II_large"/>
</dbReference>
<dbReference type="SUPFAM" id="SSF46785">
    <property type="entry name" value="Winged helix' DNA-binding domain"/>
    <property type="match status" value="1"/>
</dbReference>
<comment type="similarity">
    <text evidence="1">In the C-terminal section; belongs to the class-I pyridoxal-phosphate-dependent aminotransferase family.</text>
</comment>
<sequence>MSRTPHQIELPMRPPQGGETLFAWLYRELRTAILSGRLKPGTQLPPTRTLARQWGIARGTVIRVFEQLLSESYLESRVGAGTTVNHKLPDDYFNAAAKAETPAVSAVKGRLSSRGVGMSRSPFLNPGEIRTVRAFSASQPSVSHFPPDLWSRLGARRMRLASREMLLAGDVLGYRPLREAIAAHLGSTRGVVCDVDQVMIVSGTQQALDLVARITLDPGDEVWMEDPGYPGATGVFRAAGAKLVPVPVDRNGMKVAEGLRRAPAAKLAYVTPANQFPLCVTLPLERRLKLLEWSRNTGAWIFEDDYDTEFRFDGRPLTAMQGLAPDGNVIFSGSFSKMLFPSLRMGYLVLPPHLVEPMRGARSLTDRFGPMIEQAVLSDFISEGHFGRYLRRMRQIYGENLDVLMTESGREWGDRLVLQPAQAGLQTIGWLADGRDDVEFCRAAQGCGVAVLPLSAWALRWKQRSGIQVGFAAVGQEEIRRGVRALATLL</sequence>
<dbReference type="InterPro" id="IPR015424">
    <property type="entry name" value="PyrdxlP-dep_Trfase"/>
</dbReference>
<dbReference type="InterPro" id="IPR000524">
    <property type="entry name" value="Tscrpt_reg_HTH_GntR"/>
</dbReference>